<dbReference type="GO" id="GO:0004497">
    <property type="term" value="F:monooxygenase activity"/>
    <property type="evidence" value="ECO:0007669"/>
    <property type="project" value="InterPro"/>
</dbReference>
<accession>A0A6A6E335</accession>
<dbReference type="InterPro" id="IPR001128">
    <property type="entry name" value="Cyt_P450"/>
</dbReference>
<dbReference type="EMBL" id="ML994635">
    <property type="protein sequence ID" value="KAF2184999.1"/>
    <property type="molecule type" value="Genomic_DNA"/>
</dbReference>
<sequence>MADLTYAVLALLPLVAWYLYSQFVHWRFNKYKYIPHLPQSLLLGNLKTFADFYKMGDGRRHVDYVLKDMFKAAGNPPILFCDIRPVNYAMTCVASHDIAEQCTRATKLFPNSVPKSPTIQGGLRRLIGAKSILSEEGESWKTLRKRFNIGFAPHHLLTLLPQILQKTSIFMSKLDSFAQSGAEFDMDPLTTNLTFDIIGAIVMNAEFNAQGKESESSDIVKHFCRLITTFADTGRVWIWLNIPVRIKREIAAYKVNAAIKCAIEQKFSEIKAAQSTATRSTKDRSVLALALQDTDKLTPDILQSTADQVKTFLFAGHDTTSVLLQRLFYALSIHPNVLASLRAEHDAIFGSADPQKIFLAKPDETMKSLTYTSACIKEALRLWPPAGSARRAPPGSGFSVRTEDGEDLCVDGTVIYLCQYLIQRDPKVYGETANDFVPERWLGDTDTSAANNVDAEVHKGEASRVPRSAWRPFERGPRNCIGQELANLEARVILACVVRRYDFIKVGAGEVECDEKGVPMVDEKGVFRTKSELFSSMQVTSKPFDRCRMRIKMHEPEG</sequence>
<dbReference type="PRINTS" id="PR00385">
    <property type="entry name" value="P450"/>
</dbReference>
<keyword evidence="1" id="KW-0479">Metal-binding</keyword>
<dbReference type="SUPFAM" id="SSF48264">
    <property type="entry name" value="Cytochrome P450"/>
    <property type="match status" value="1"/>
</dbReference>
<evidence type="ECO:0000313" key="2">
    <source>
        <dbReference type="EMBL" id="KAF2184999.1"/>
    </source>
</evidence>
<dbReference type="Pfam" id="PF00067">
    <property type="entry name" value="p450"/>
    <property type="match status" value="1"/>
</dbReference>
<dbReference type="PANTHER" id="PTHR24305">
    <property type="entry name" value="CYTOCHROME P450"/>
    <property type="match status" value="1"/>
</dbReference>
<gene>
    <name evidence="2" type="ORF">K469DRAFT_632699</name>
</gene>
<dbReference type="Gene3D" id="1.10.630.10">
    <property type="entry name" value="Cytochrome P450"/>
    <property type="match status" value="1"/>
</dbReference>
<dbReference type="GO" id="GO:0005506">
    <property type="term" value="F:iron ion binding"/>
    <property type="evidence" value="ECO:0007669"/>
    <property type="project" value="InterPro"/>
</dbReference>
<dbReference type="CDD" id="cd11051">
    <property type="entry name" value="CYP59-like"/>
    <property type="match status" value="1"/>
</dbReference>
<evidence type="ECO:0000313" key="3">
    <source>
        <dbReference type="Proteomes" id="UP000800200"/>
    </source>
</evidence>
<dbReference type="InterPro" id="IPR002401">
    <property type="entry name" value="Cyt_P450_E_grp-I"/>
</dbReference>
<evidence type="ECO:0000256" key="1">
    <source>
        <dbReference type="PIRSR" id="PIRSR602401-1"/>
    </source>
</evidence>
<proteinExistence type="predicted"/>
<dbReference type="InterPro" id="IPR050121">
    <property type="entry name" value="Cytochrome_P450_monoxygenase"/>
</dbReference>
<reference evidence="2" key="1">
    <citation type="journal article" date="2020" name="Stud. Mycol.">
        <title>101 Dothideomycetes genomes: a test case for predicting lifestyles and emergence of pathogens.</title>
        <authorList>
            <person name="Haridas S."/>
            <person name="Albert R."/>
            <person name="Binder M."/>
            <person name="Bloem J."/>
            <person name="Labutti K."/>
            <person name="Salamov A."/>
            <person name="Andreopoulos B."/>
            <person name="Baker S."/>
            <person name="Barry K."/>
            <person name="Bills G."/>
            <person name="Bluhm B."/>
            <person name="Cannon C."/>
            <person name="Castanera R."/>
            <person name="Culley D."/>
            <person name="Daum C."/>
            <person name="Ezra D."/>
            <person name="Gonzalez J."/>
            <person name="Henrissat B."/>
            <person name="Kuo A."/>
            <person name="Liang C."/>
            <person name="Lipzen A."/>
            <person name="Lutzoni F."/>
            <person name="Magnuson J."/>
            <person name="Mondo S."/>
            <person name="Nolan M."/>
            <person name="Ohm R."/>
            <person name="Pangilinan J."/>
            <person name="Park H.-J."/>
            <person name="Ramirez L."/>
            <person name="Alfaro M."/>
            <person name="Sun H."/>
            <person name="Tritt A."/>
            <person name="Yoshinaga Y."/>
            <person name="Zwiers L.-H."/>
            <person name="Turgeon B."/>
            <person name="Goodwin S."/>
            <person name="Spatafora J."/>
            <person name="Crous P."/>
            <person name="Grigoriev I."/>
        </authorList>
    </citation>
    <scope>NUCLEOTIDE SEQUENCE</scope>
    <source>
        <strain evidence="2">CBS 207.26</strain>
    </source>
</reference>
<dbReference type="GO" id="GO:0016705">
    <property type="term" value="F:oxidoreductase activity, acting on paired donors, with incorporation or reduction of molecular oxygen"/>
    <property type="evidence" value="ECO:0007669"/>
    <property type="project" value="InterPro"/>
</dbReference>
<dbReference type="Proteomes" id="UP000800200">
    <property type="component" value="Unassembled WGS sequence"/>
</dbReference>
<keyword evidence="3" id="KW-1185">Reference proteome</keyword>
<feature type="binding site" description="axial binding residue" evidence="1">
    <location>
        <position position="480"/>
    </location>
    <ligand>
        <name>heme</name>
        <dbReference type="ChEBI" id="CHEBI:30413"/>
    </ligand>
    <ligandPart>
        <name>Fe</name>
        <dbReference type="ChEBI" id="CHEBI:18248"/>
    </ligandPart>
</feature>
<keyword evidence="1" id="KW-0349">Heme</keyword>
<dbReference type="OrthoDB" id="10029320at2759"/>
<organism evidence="2 3">
    <name type="scientific">Zopfia rhizophila CBS 207.26</name>
    <dbReference type="NCBI Taxonomy" id="1314779"/>
    <lineage>
        <taxon>Eukaryota</taxon>
        <taxon>Fungi</taxon>
        <taxon>Dikarya</taxon>
        <taxon>Ascomycota</taxon>
        <taxon>Pezizomycotina</taxon>
        <taxon>Dothideomycetes</taxon>
        <taxon>Dothideomycetes incertae sedis</taxon>
        <taxon>Zopfiaceae</taxon>
        <taxon>Zopfia</taxon>
    </lineage>
</organism>
<name>A0A6A6E335_9PEZI</name>
<dbReference type="InterPro" id="IPR036396">
    <property type="entry name" value="Cyt_P450_sf"/>
</dbReference>
<dbReference type="GO" id="GO:0020037">
    <property type="term" value="F:heme binding"/>
    <property type="evidence" value="ECO:0007669"/>
    <property type="project" value="InterPro"/>
</dbReference>
<keyword evidence="1" id="KW-0408">Iron</keyword>
<protein>
    <submittedName>
        <fullName evidence="2">Cytochrome P450</fullName>
    </submittedName>
</protein>
<dbReference type="PRINTS" id="PR00463">
    <property type="entry name" value="EP450I"/>
</dbReference>
<dbReference type="PANTHER" id="PTHR24305:SF222">
    <property type="entry name" value="CYTOCHROME P450 MONOOXYGENASE STCS"/>
    <property type="match status" value="1"/>
</dbReference>
<dbReference type="AlphaFoldDB" id="A0A6A6E335"/>
<comment type="cofactor">
    <cofactor evidence="1">
        <name>heme</name>
        <dbReference type="ChEBI" id="CHEBI:30413"/>
    </cofactor>
</comment>